<organism evidence="3 4">
    <name type="scientific">Neobacillus ginsengisoli</name>
    <dbReference type="NCBI Taxonomy" id="904295"/>
    <lineage>
        <taxon>Bacteria</taxon>
        <taxon>Bacillati</taxon>
        <taxon>Bacillota</taxon>
        <taxon>Bacilli</taxon>
        <taxon>Bacillales</taxon>
        <taxon>Bacillaceae</taxon>
        <taxon>Neobacillus</taxon>
    </lineage>
</organism>
<protein>
    <submittedName>
        <fullName evidence="3">Damage-inducible protein DinB</fullName>
    </submittedName>
</protein>
<comment type="caution">
    <text evidence="3">The sequence shown here is derived from an EMBL/GenBank/DDBJ whole genome shotgun (WGS) entry which is preliminary data.</text>
</comment>
<dbReference type="EMBL" id="JAUSTW010000007">
    <property type="protein sequence ID" value="MDQ0200711.1"/>
    <property type="molecule type" value="Genomic_DNA"/>
</dbReference>
<dbReference type="Gene3D" id="1.20.120.450">
    <property type="entry name" value="dinb family like domain"/>
    <property type="match status" value="1"/>
</dbReference>
<keyword evidence="4" id="KW-1185">Reference proteome</keyword>
<name>A0ABT9XZ01_9BACI</name>
<dbReference type="SUPFAM" id="SSF109854">
    <property type="entry name" value="DinB/YfiT-like putative metalloenzymes"/>
    <property type="match status" value="1"/>
</dbReference>
<comment type="similarity">
    <text evidence="1">Belongs to the DinB family.</text>
</comment>
<dbReference type="Pfam" id="PF05163">
    <property type="entry name" value="DinB"/>
    <property type="match status" value="1"/>
</dbReference>
<dbReference type="PANTHER" id="PTHR37302:SF3">
    <property type="entry name" value="DAMAGE-INDUCIBLE PROTEIN DINB"/>
    <property type="match status" value="1"/>
</dbReference>
<dbReference type="Proteomes" id="UP001224122">
    <property type="component" value="Unassembled WGS sequence"/>
</dbReference>
<sequence length="168" mass="19492">MEKTEYEWVKQTRQILLDQCKELSENEFTKELGFGFQSIRDSLVHMAGCYHAWLGSFVLSETTSPLLTKEAISVMKIEDIRIYFQQADEYVEAVFNTFNGKFDEPIEKELSWKAGNGGVRKTPHQLLIHSITHEYHHKGQIVAMLRLLGYIPKNTDILGLPEREFVKQ</sequence>
<reference evidence="3 4" key="1">
    <citation type="submission" date="2023-07" db="EMBL/GenBank/DDBJ databases">
        <title>Genomic Encyclopedia of Type Strains, Phase IV (KMG-IV): sequencing the most valuable type-strain genomes for metagenomic binning, comparative biology and taxonomic classification.</title>
        <authorList>
            <person name="Goeker M."/>
        </authorList>
    </citation>
    <scope>NUCLEOTIDE SEQUENCE [LARGE SCALE GENOMIC DNA]</scope>
    <source>
        <strain evidence="3 4">DSM 27594</strain>
    </source>
</reference>
<dbReference type="RefSeq" id="WP_307410996.1">
    <property type="nucleotide sequence ID" value="NZ_JAUSTW010000007.1"/>
</dbReference>
<evidence type="ECO:0000256" key="2">
    <source>
        <dbReference type="ARBA" id="ARBA00022723"/>
    </source>
</evidence>
<keyword evidence="2" id="KW-0479">Metal-binding</keyword>
<gene>
    <name evidence="3" type="ORF">J2S10_003913</name>
</gene>
<dbReference type="InterPro" id="IPR007837">
    <property type="entry name" value="DinB"/>
</dbReference>
<evidence type="ECO:0000256" key="1">
    <source>
        <dbReference type="ARBA" id="ARBA00008635"/>
    </source>
</evidence>
<dbReference type="PANTHER" id="PTHR37302">
    <property type="entry name" value="SLR1116 PROTEIN"/>
    <property type="match status" value="1"/>
</dbReference>
<evidence type="ECO:0000313" key="4">
    <source>
        <dbReference type="Proteomes" id="UP001224122"/>
    </source>
</evidence>
<dbReference type="InterPro" id="IPR034660">
    <property type="entry name" value="DinB/YfiT-like"/>
</dbReference>
<proteinExistence type="inferred from homology"/>
<accession>A0ABT9XZ01</accession>
<evidence type="ECO:0000313" key="3">
    <source>
        <dbReference type="EMBL" id="MDQ0200711.1"/>
    </source>
</evidence>